<accession>A0ABX0WGN6</accession>
<dbReference type="Gene3D" id="3.40.50.300">
    <property type="entry name" value="P-loop containing nucleotide triphosphate hydrolases"/>
    <property type="match status" value="1"/>
</dbReference>
<proteinExistence type="predicted"/>
<evidence type="ECO:0000259" key="1">
    <source>
        <dbReference type="SMART" id="SM00382"/>
    </source>
</evidence>
<reference evidence="2 3" key="1">
    <citation type="submission" date="2018-05" db="EMBL/GenBank/DDBJ databases">
        <authorList>
            <person name="Zhang Y.-J."/>
        </authorList>
    </citation>
    <scope>NUCLEOTIDE SEQUENCE [LARGE SCALE GENOMIC DNA]</scope>
    <source>
        <strain evidence="2 3">CY04</strain>
    </source>
</reference>
<dbReference type="SMART" id="SM00382">
    <property type="entry name" value="AAA"/>
    <property type="match status" value="1"/>
</dbReference>
<dbReference type="EMBL" id="QHLQ01000060">
    <property type="protein sequence ID" value="NIZ63525.1"/>
    <property type="molecule type" value="Genomic_DNA"/>
</dbReference>
<feature type="domain" description="AAA+ ATPase" evidence="1">
    <location>
        <begin position="278"/>
        <end position="419"/>
    </location>
</feature>
<organism evidence="2 3">
    <name type="scientific">Parasedimentitalea denitrificans</name>
    <dbReference type="NCBI Taxonomy" id="2211118"/>
    <lineage>
        <taxon>Bacteria</taxon>
        <taxon>Pseudomonadati</taxon>
        <taxon>Pseudomonadota</taxon>
        <taxon>Alphaproteobacteria</taxon>
        <taxon>Rhodobacterales</taxon>
        <taxon>Paracoccaceae</taxon>
        <taxon>Parasedimentitalea</taxon>
    </lineage>
</organism>
<gene>
    <name evidence="2" type="ORF">DL239_21445</name>
</gene>
<comment type="caution">
    <text evidence="2">The sequence shown here is derived from an EMBL/GenBank/DDBJ whole genome shotgun (WGS) entry which is preliminary data.</text>
</comment>
<dbReference type="InterPro" id="IPR003593">
    <property type="entry name" value="AAA+_ATPase"/>
</dbReference>
<evidence type="ECO:0000313" key="3">
    <source>
        <dbReference type="Proteomes" id="UP001429564"/>
    </source>
</evidence>
<sequence>MLAHIPAHGLPNARIVRVRSQGTDLGFKLDDLIIHGASPSGDALLEIQSKRDITFAPKDTVYREVAEQIALSHSTEVAEERHFVGIATQRTSRNISGAYQDVLKWAAAAETCGQFYKRLSAKGVASKVMRDFELTTRNNLVAGGVPDNDEAIWRILRRLLILEFDFESSVSLARTHGQMLARQMLADEDVGQADALWRTLIELSIATGTIGGSIDRQELKRKLVEIGFRLAGDRDYGPARIKIAEMAQMTLASIGSTVTGVNLPRFEAVAALDEAAGSHHFIEVRGGPGVGKSWVLRNLAERVARESPIIVLDPVTTPSGGWIAFAQALGISGTASDFLSDLAASGGAMIFIDSLDMFTDPGHQRTVVDLLRAASTIPGFTVIVTTRTASNPDFEPWLDDTITAECGGVHPVLVSELTEAEVAILVGQAPELKALLDKGHPASKIARNLYRLSRLVKVPSATEIRTEAVLAHYWWKSADGAAPADVRPAQRILADLAARSLRNEMSVVI</sequence>
<name>A0ABX0WGN6_9RHOB</name>
<keyword evidence="3" id="KW-1185">Reference proteome</keyword>
<evidence type="ECO:0000313" key="2">
    <source>
        <dbReference type="EMBL" id="NIZ63525.1"/>
    </source>
</evidence>
<protein>
    <recommendedName>
        <fullName evidence="1">AAA+ ATPase domain-containing protein</fullName>
    </recommendedName>
</protein>
<dbReference type="InterPro" id="IPR027417">
    <property type="entry name" value="P-loop_NTPase"/>
</dbReference>
<dbReference type="SUPFAM" id="SSF52540">
    <property type="entry name" value="P-loop containing nucleoside triphosphate hydrolases"/>
    <property type="match status" value="1"/>
</dbReference>
<dbReference type="Proteomes" id="UP001429564">
    <property type="component" value="Unassembled WGS sequence"/>
</dbReference>